<feature type="compositionally biased region" description="Polar residues" evidence="1">
    <location>
        <begin position="70"/>
        <end position="81"/>
    </location>
</feature>
<evidence type="ECO:0000313" key="3">
    <source>
        <dbReference type="Proteomes" id="UP001497482"/>
    </source>
</evidence>
<protein>
    <submittedName>
        <fullName evidence="2">Uncharacterized protein</fullName>
    </submittedName>
</protein>
<dbReference type="Proteomes" id="UP001497482">
    <property type="component" value="Chromosome 16"/>
</dbReference>
<dbReference type="EMBL" id="OZ035838">
    <property type="protein sequence ID" value="CAL1584712.1"/>
    <property type="molecule type" value="Genomic_DNA"/>
</dbReference>
<organism evidence="2 3">
    <name type="scientific">Knipowitschia caucasica</name>
    <name type="common">Caucasian dwarf goby</name>
    <name type="synonym">Pomatoschistus caucasicus</name>
    <dbReference type="NCBI Taxonomy" id="637954"/>
    <lineage>
        <taxon>Eukaryota</taxon>
        <taxon>Metazoa</taxon>
        <taxon>Chordata</taxon>
        <taxon>Craniata</taxon>
        <taxon>Vertebrata</taxon>
        <taxon>Euteleostomi</taxon>
        <taxon>Actinopterygii</taxon>
        <taxon>Neopterygii</taxon>
        <taxon>Teleostei</taxon>
        <taxon>Neoteleostei</taxon>
        <taxon>Acanthomorphata</taxon>
        <taxon>Gobiaria</taxon>
        <taxon>Gobiiformes</taxon>
        <taxon>Gobioidei</taxon>
        <taxon>Gobiidae</taxon>
        <taxon>Gobiinae</taxon>
        <taxon>Knipowitschia</taxon>
    </lineage>
</organism>
<sequence length="281" mass="31523">MNKGQRASSSSDSDEKQQSEDEDSKDLTQHGSSSSTEKTSSSSDVLSATQMKRSQGFNCSFSFEEDQAVLSQNGVQTQQPESSRRASVPELGPAAHNSHPLGQSICETQPPRSSLFRPQGLWLAVTRCLSIRWPPCLSLNRMDRSNRKLAYQKDFDQSQKSFSSDSLDSANPNSSILSTSSEDINVTVVKKDEEEAKSREVKRGAMSRWGVSRSSPRLPRDRQVSNLLLASMILERDMFLTVELIDRGEEEHELRYQAEWKLTEKSRELAAGLWPSRTLMD</sequence>
<proteinExistence type="predicted"/>
<name>A0AAV2KAT9_KNICA</name>
<dbReference type="AlphaFoldDB" id="A0AAV2KAT9"/>
<feature type="compositionally biased region" description="Low complexity" evidence="1">
    <location>
        <begin position="32"/>
        <end position="43"/>
    </location>
</feature>
<reference evidence="2 3" key="1">
    <citation type="submission" date="2024-04" db="EMBL/GenBank/DDBJ databases">
        <authorList>
            <person name="Waldvogel A.-M."/>
            <person name="Schoenle A."/>
        </authorList>
    </citation>
    <scope>NUCLEOTIDE SEQUENCE [LARGE SCALE GENOMIC DNA]</scope>
</reference>
<feature type="region of interest" description="Disordered" evidence="1">
    <location>
        <begin position="1"/>
        <end position="49"/>
    </location>
</feature>
<feature type="region of interest" description="Disordered" evidence="1">
    <location>
        <begin position="70"/>
        <end position="106"/>
    </location>
</feature>
<keyword evidence="3" id="KW-1185">Reference proteome</keyword>
<gene>
    <name evidence="2" type="ORF">KC01_LOCUS15005</name>
</gene>
<evidence type="ECO:0000313" key="2">
    <source>
        <dbReference type="EMBL" id="CAL1584712.1"/>
    </source>
</evidence>
<accession>A0AAV2KAT9</accession>
<evidence type="ECO:0000256" key="1">
    <source>
        <dbReference type="SAM" id="MobiDB-lite"/>
    </source>
</evidence>